<organism evidence="1">
    <name type="scientific">marine sediment metagenome</name>
    <dbReference type="NCBI Taxonomy" id="412755"/>
    <lineage>
        <taxon>unclassified sequences</taxon>
        <taxon>metagenomes</taxon>
        <taxon>ecological metagenomes</taxon>
    </lineage>
</organism>
<dbReference type="AlphaFoldDB" id="A0A0F9WCA9"/>
<dbReference type="EMBL" id="LAZR01000303">
    <property type="protein sequence ID" value="KKN75813.1"/>
    <property type="molecule type" value="Genomic_DNA"/>
</dbReference>
<evidence type="ECO:0000313" key="1">
    <source>
        <dbReference type="EMBL" id="KKN75813.1"/>
    </source>
</evidence>
<reference evidence="1" key="1">
    <citation type="journal article" date="2015" name="Nature">
        <title>Complex archaea that bridge the gap between prokaryotes and eukaryotes.</title>
        <authorList>
            <person name="Spang A."/>
            <person name="Saw J.H."/>
            <person name="Jorgensen S.L."/>
            <person name="Zaremba-Niedzwiedzka K."/>
            <person name="Martijn J."/>
            <person name="Lind A.E."/>
            <person name="van Eijk R."/>
            <person name="Schleper C."/>
            <person name="Guy L."/>
            <person name="Ettema T.J."/>
        </authorList>
    </citation>
    <scope>NUCLEOTIDE SEQUENCE</scope>
</reference>
<name>A0A0F9WCA9_9ZZZZ</name>
<comment type="caution">
    <text evidence="1">The sequence shown here is derived from an EMBL/GenBank/DDBJ whole genome shotgun (WGS) entry which is preliminary data.</text>
</comment>
<sequence>MDKEDEKMISEHNKAVDIKSANKMKISDLIEKLTAIKEKSGDLPIYMEILEEDICSGCGEPKTTIVDGFPDRISTGNLTRELHVWLTASERC</sequence>
<protein>
    <submittedName>
        <fullName evidence="1">Uncharacterized protein</fullName>
    </submittedName>
</protein>
<proteinExistence type="predicted"/>
<accession>A0A0F9WCA9</accession>
<gene>
    <name evidence="1" type="ORF">LCGC14_0376890</name>
</gene>